<evidence type="ECO:0000256" key="1">
    <source>
        <dbReference type="SAM" id="Phobius"/>
    </source>
</evidence>
<dbReference type="SUPFAM" id="SSF56300">
    <property type="entry name" value="Metallo-dependent phosphatases"/>
    <property type="match status" value="1"/>
</dbReference>
<keyword evidence="1" id="KW-0812">Transmembrane</keyword>
<gene>
    <name evidence="2" type="ORF">A2Y83_00535</name>
</gene>
<sequence length="222" mass="24880">MQIIIFLIFALGIVFGAHFFLTFSVIKFFSISSRNIKIILTLLAILLPLAFLAALILARWKDNFFTRAFYAGAAGWFGVLVNLLIACVIVWAVTSPLPPPQRRGDYRIIAAIFLIAALIYSGYGFYNAQNPQIKNLTVKIKKLPENWKNKKIVHIADVHPGHINRANFLKKIVNKINQVEPDAVYGLYTDGDFNLYTTNGAGTWGPPMRTGNTPEIVVIEQE</sequence>
<dbReference type="PANTHER" id="PTHR31302:SF0">
    <property type="entry name" value="TRANSMEMBRANE PROTEIN WITH METALLOPHOSPHOESTERASE DOMAIN"/>
    <property type="match status" value="1"/>
</dbReference>
<feature type="transmembrane region" description="Helical" evidence="1">
    <location>
        <begin position="106"/>
        <end position="126"/>
    </location>
</feature>
<reference evidence="2 3" key="1">
    <citation type="journal article" date="2016" name="Nat. Commun.">
        <title>Thousands of microbial genomes shed light on interconnected biogeochemical processes in an aquifer system.</title>
        <authorList>
            <person name="Anantharaman K."/>
            <person name="Brown C.T."/>
            <person name="Hug L.A."/>
            <person name="Sharon I."/>
            <person name="Castelle C.J."/>
            <person name="Probst A.J."/>
            <person name="Thomas B.C."/>
            <person name="Singh A."/>
            <person name="Wilkins M.J."/>
            <person name="Karaoz U."/>
            <person name="Brodie E.L."/>
            <person name="Williams K.H."/>
            <person name="Hubbard S.S."/>
            <person name="Banfield J.F."/>
        </authorList>
    </citation>
    <scope>NUCLEOTIDE SEQUENCE [LARGE SCALE GENOMIC DNA]</scope>
</reference>
<keyword evidence="1" id="KW-1133">Transmembrane helix</keyword>
<dbReference type="AlphaFoldDB" id="A0A1F5S209"/>
<dbReference type="InterPro" id="IPR051158">
    <property type="entry name" value="Metallophosphoesterase_sf"/>
</dbReference>
<dbReference type="InterPro" id="IPR029052">
    <property type="entry name" value="Metallo-depent_PP-like"/>
</dbReference>
<keyword evidence="1" id="KW-0472">Membrane</keyword>
<dbReference type="EMBL" id="MFFS01000081">
    <property type="protein sequence ID" value="OGF20676.1"/>
    <property type="molecule type" value="Genomic_DNA"/>
</dbReference>
<dbReference type="PANTHER" id="PTHR31302">
    <property type="entry name" value="TRANSMEMBRANE PROTEIN WITH METALLOPHOSPHOESTERASE DOMAIN-RELATED"/>
    <property type="match status" value="1"/>
</dbReference>
<evidence type="ECO:0008006" key="4">
    <source>
        <dbReference type="Google" id="ProtNLM"/>
    </source>
</evidence>
<organism evidence="2 3">
    <name type="scientific">Candidatus Falkowbacteria bacterium RBG_13_39_14</name>
    <dbReference type="NCBI Taxonomy" id="1797985"/>
    <lineage>
        <taxon>Bacteria</taxon>
        <taxon>Candidatus Falkowiibacteriota</taxon>
    </lineage>
</organism>
<feature type="transmembrane region" description="Helical" evidence="1">
    <location>
        <begin position="38"/>
        <end position="57"/>
    </location>
</feature>
<protein>
    <recommendedName>
        <fullName evidence="4">Calcineurin-like phosphoesterase domain-containing protein</fullName>
    </recommendedName>
</protein>
<feature type="transmembrane region" description="Helical" evidence="1">
    <location>
        <begin position="6"/>
        <end position="26"/>
    </location>
</feature>
<dbReference type="Proteomes" id="UP000178323">
    <property type="component" value="Unassembled WGS sequence"/>
</dbReference>
<evidence type="ECO:0000313" key="2">
    <source>
        <dbReference type="EMBL" id="OGF20676.1"/>
    </source>
</evidence>
<accession>A0A1F5S209</accession>
<comment type="caution">
    <text evidence="2">The sequence shown here is derived from an EMBL/GenBank/DDBJ whole genome shotgun (WGS) entry which is preliminary data.</text>
</comment>
<name>A0A1F5S209_9BACT</name>
<feature type="transmembrane region" description="Helical" evidence="1">
    <location>
        <begin position="69"/>
        <end position="94"/>
    </location>
</feature>
<proteinExistence type="predicted"/>
<evidence type="ECO:0000313" key="3">
    <source>
        <dbReference type="Proteomes" id="UP000178323"/>
    </source>
</evidence>